<feature type="transmembrane region" description="Helical" evidence="2">
    <location>
        <begin position="345"/>
        <end position="364"/>
    </location>
</feature>
<gene>
    <name evidence="3" type="ORF">F9C07_2264586</name>
</gene>
<dbReference type="VEuPathDB" id="FungiDB:F9C07_2264586"/>
<evidence type="ECO:0000313" key="4">
    <source>
        <dbReference type="Proteomes" id="UP000596276"/>
    </source>
</evidence>
<evidence type="ECO:0000256" key="1">
    <source>
        <dbReference type="SAM" id="MobiDB-lite"/>
    </source>
</evidence>
<accession>A0A7U2N0A5</accession>
<organism evidence="3 4">
    <name type="scientific">Aspergillus flavus (strain ATCC 200026 / FGSC A1120 / IAM 13836 / NRRL 3357 / JCM 12722 / SRRC 167)</name>
    <dbReference type="NCBI Taxonomy" id="332952"/>
    <lineage>
        <taxon>Eukaryota</taxon>
        <taxon>Fungi</taxon>
        <taxon>Dikarya</taxon>
        <taxon>Ascomycota</taxon>
        <taxon>Pezizomycotina</taxon>
        <taxon>Eurotiomycetes</taxon>
        <taxon>Eurotiomycetidae</taxon>
        <taxon>Eurotiales</taxon>
        <taxon>Aspergillaceae</taxon>
        <taxon>Aspergillus</taxon>
        <taxon>Aspergillus subgen. Circumdati</taxon>
    </lineage>
</organism>
<keyword evidence="2" id="KW-1133">Transmembrane helix</keyword>
<keyword evidence="4" id="KW-1185">Reference proteome</keyword>
<dbReference type="EMBL" id="CP044616">
    <property type="protein sequence ID" value="QRD93153.1"/>
    <property type="molecule type" value="Genomic_DNA"/>
</dbReference>
<reference evidence="4" key="1">
    <citation type="journal article" date="2021" name="G3 (Bethesda)">
        <title>Chromosome assembled and annotated genome sequence of Aspergillus flavus NRRL 3357.</title>
        <authorList>
            <person name="Skerker J.M."/>
            <person name="Pianalto K.M."/>
            <person name="Mondo S.J."/>
            <person name="Yang K."/>
            <person name="Arkin A.P."/>
            <person name="Keller N.P."/>
            <person name="Grigoriev I.V."/>
            <person name="Louise Glass N.L."/>
        </authorList>
    </citation>
    <scope>NUCLEOTIDE SEQUENCE [LARGE SCALE GENOMIC DNA]</scope>
    <source>
        <strain evidence="4">ATCC 200026 / FGSC A1120 / IAM 13836 / NRRL 3357 / JCM 12722 / SRRC 167</strain>
    </source>
</reference>
<keyword evidence="2" id="KW-0812">Transmembrane</keyword>
<name>A0A7U2N0A5_ASPFN</name>
<feature type="compositionally biased region" description="Polar residues" evidence="1">
    <location>
        <begin position="101"/>
        <end position="113"/>
    </location>
</feature>
<dbReference type="Proteomes" id="UP000596276">
    <property type="component" value="Chromosome 8"/>
</dbReference>
<protein>
    <submittedName>
        <fullName evidence="3">Uncharacterized protein</fullName>
    </submittedName>
</protein>
<sequence length="395" mass="44782">MSIIPIPSSVGSERTDVNDEEILSTADSYSWVHYVQRSRRDRSLILQSDTILSFFRSGTPTLPLSNTDPITARSGEQIVPLRPQPIHVRNRGPRRGRRSRLLTTDGTSDQVTEGSRRQRSIFPSRRVVTDKGRISHINRKKEIEQILGPLLAESTNNVLLLCWGDKDRCHIIPTSIPHEANEVNIWESIRAAWYARRGHWRTYIPLYGVQQVDIVEVTMAGYESVSLGGEISEVQYLGLYREAEPANKRSELEDNIANYKPQDFPCPYNPSTGKANCSTNYCISRPLLTQAFTNENVANGSNLVKNEKLLDMLKKLDAWHVPDLSEIPFHALLITEGWDLGTRSVVIPLAMSFFFLLVVVSKVIYNDWGIVWNVACFFVSLAALILMWVNHAVRH</sequence>
<feature type="region of interest" description="Disordered" evidence="1">
    <location>
        <begin position="84"/>
        <end position="119"/>
    </location>
</feature>
<evidence type="ECO:0000313" key="3">
    <source>
        <dbReference type="EMBL" id="QRD93153.1"/>
    </source>
</evidence>
<evidence type="ECO:0000256" key="2">
    <source>
        <dbReference type="SAM" id="Phobius"/>
    </source>
</evidence>
<dbReference type="AlphaFoldDB" id="A0A7U2N0A5"/>
<feature type="compositionally biased region" description="Basic residues" evidence="1">
    <location>
        <begin position="88"/>
        <end position="100"/>
    </location>
</feature>
<keyword evidence="2" id="KW-0472">Membrane</keyword>
<proteinExistence type="predicted"/>
<feature type="transmembrane region" description="Helical" evidence="2">
    <location>
        <begin position="370"/>
        <end position="389"/>
    </location>
</feature>